<gene>
    <name evidence="1" type="ORF">H8F21_13500</name>
</gene>
<dbReference type="Gene3D" id="3.40.50.300">
    <property type="entry name" value="P-loop containing nucleotide triphosphate hydrolases"/>
    <property type="match status" value="1"/>
</dbReference>
<proteinExistence type="predicted"/>
<dbReference type="EMBL" id="JACOPV010000008">
    <property type="protein sequence ID" value="MBM5458579.1"/>
    <property type="molecule type" value="Genomic_DNA"/>
</dbReference>
<evidence type="ECO:0000313" key="1">
    <source>
        <dbReference type="EMBL" id="MBM5458579.1"/>
    </source>
</evidence>
<organism evidence="1 2">
    <name type="scientific">Pseudomonas arcuscaelestis</name>
    <dbReference type="NCBI Taxonomy" id="2710591"/>
    <lineage>
        <taxon>Bacteria</taxon>
        <taxon>Pseudomonadati</taxon>
        <taxon>Pseudomonadota</taxon>
        <taxon>Gammaproteobacteria</taxon>
        <taxon>Pseudomonadales</taxon>
        <taxon>Pseudomonadaceae</taxon>
        <taxon>Pseudomonas</taxon>
    </lineage>
</organism>
<reference evidence="1 2" key="1">
    <citation type="submission" date="2020-08" db="EMBL/GenBank/DDBJ databases">
        <title>Description of novel Pseudomonas species.</title>
        <authorList>
            <person name="Duman M."/>
            <person name="Mulet M."/>
            <person name="Altun S."/>
            <person name="Saticioglu I.B."/>
            <person name="Lalucat J."/>
            <person name="Garcia-Valdes E."/>
        </authorList>
    </citation>
    <scope>NUCLEOTIDE SEQUENCE [LARGE SCALE GENOMIC DNA]</scope>
    <source>
        <strain evidence="1 2">P66</strain>
    </source>
</reference>
<protein>
    <submittedName>
        <fullName evidence="1">AAA family ATPase</fullName>
    </submittedName>
</protein>
<keyword evidence="2" id="KW-1185">Reference proteome</keyword>
<dbReference type="InterPro" id="IPR027417">
    <property type="entry name" value="P-loop_NTPase"/>
</dbReference>
<comment type="caution">
    <text evidence="1">The sequence shown here is derived from an EMBL/GenBank/DDBJ whole genome shotgun (WGS) entry which is preliminary data.</text>
</comment>
<sequence length="646" mass="72329">MTPKTTLYLPLSEQSAETLAAYEARPADILAQWSVHEIACASVIQNAASFAGQSLRLDKTEKALAELISIGLQVDASKGSGEFATLMAARFNRESFKAGLGDLQRIPARLLNPEQIDDGGYVLPSGEWNFHYKIQLSEKLNPFTEDFSTREGKTFTLTSQQARTFRVFQTEPDESMDVQALAGTGKTFMIERMVDSLSRYRPLLLAYTQVQLQALMSRIGAERVVGMTFGQLATECLERDQTKPNRRGGKRAWSTYQMTPSVVAERLALGPVGTMAPWQVAQTCNRMVMRFCFGKDPEIDKRHIPALDTNFSDLDKLALVQYAQRFWQQTIEPTDQKLELPLRGYHRIKHLALAHDAFIDPSYTHIIIDESHDLTWPMCSFLDRCPQPVITLGDACQRLDGNLSKRSPATRNREVVHSIRAGRQIEGVINTLIDQNPVVNVGHLEGSRERDTKVVFYDSAEIPTEPTTILCNSEWGLFEWFQRLGNAGAKFSLLPGADKAFRLFVLDCVELFNNKVRPSHSALFKYTSWSSLRKDMAKDDSAFIRIERMLKKGYKSTDFEASLQWLDSTGKAPLKLGRVSDARNAEVNTVMLAPDLLSSIEPGDKQGAARALAAIYTGGTRARYKLIVPGEVRDWASDLAAIANRF</sequence>
<evidence type="ECO:0000313" key="2">
    <source>
        <dbReference type="Proteomes" id="UP000745663"/>
    </source>
</evidence>
<dbReference type="Proteomes" id="UP000745663">
    <property type="component" value="Unassembled WGS sequence"/>
</dbReference>
<dbReference type="SUPFAM" id="SSF52540">
    <property type="entry name" value="P-loop containing nucleoside triphosphate hydrolases"/>
    <property type="match status" value="1"/>
</dbReference>
<accession>A0ABS2BY85</accession>
<dbReference type="RefSeq" id="WP_203584520.1">
    <property type="nucleotide sequence ID" value="NZ_JACOPV010000008.1"/>
</dbReference>
<name>A0ABS2BY85_9PSED</name>